<dbReference type="SMART" id="SM00634">
    <property type="entry name" value="BID_1"/>
    <property type="match status" value="4"/>
</dbReference>
<dbReference type="InterPro" id="IPR051715">
    <property type="entry name" value="Intimin-Invasin_domain"/>
</dbReference>
<dbReference type="Proteomes" id="UP000839530">
    <property type="component" value="Unassembled WGS sequence"/>
</dbReference>
<dbReference type="PROSITE" id="PS51127">
    <property type="entry name" value="BIG1"/>
    <property type="match status" value="2"/>
</dbReference>
<gene>
    <name evidence="3" type="ORF">A7E06_28595</name>
</gene>
<feature type="domain" description="Big-1" evidence="2">
    <location>
        <begin position="221"/>
        <end position="320"/>
    </location>
</feature>
<evidence type="ECO:0000313" key="3">
    <source>
        <dbReference type="EMBL" id="MIV47298.1"/>
    </source>
</evidence>
<dbReference type="PANTHER" id="PTHR39576">
    <property type="entry name" value="ATTACHING AND EFFACING PROTEIN HOMOLOG-RELATED-RELATED"/>
    <property type="match status" value="1"/>
</dbReference>
<reference evidence="3" key="1">
    <citation type="submission" date="2018-07" db="EMBL/GenBank/DDBJ databases">
        <authorList>
            <consortium name="GenomeTrakr network: Whole genome sequencing for foodborne pathogen traceback"/>
        </authorList>
    </citation>
    <scope>NUCLEOTIDE SEQUENCE [LARGE SCALE GENOMIC DNA]</scope>
    <source>
        <strain evidence="3">CFSAN048114</strain>
    </source>
</reference>
<dbReference type="SUPFAM" id="SSF49373">
    <property type="entry name" value="Invasin/intimin cell-adhesion fragments"/>
    <property type="match status" value="4"/>
</dbReference>
<dbReference type="InterPro" id="IPR008964">
    <property type="entry name" value="Invasin/intimin_cell_adhesion"/>
</dbReference>
<feature type="non-terminal residue" evidence="3">
    <location>
        <position position="1"/>
    </location>
</feature>
<evidence type="ECO:0000256" key="1">
    <source>
        <dbReference type="ARBA" id="ARBA00010116"/>
    </source>
</evidence>
<sequence length="732" mass="74682">KGAIIDPAVPSEKLSTLKSGTQSITADGKSEAVLTFEVKNAANEAITGLGNNVVFNVAGATVSLSGVSEAPPGTYTVKLTGTQVGTADVTVSVNGVDKGAQIALTAGTPDGAHSVLKANPVSIVANNGDTAAGRSTVTLTLKDTQDNLVTGLTDVALDMGGVTGTALTAVTESPAGSGVYTATLSGTMAGTATLTASAGGAELNGLQAQVTLTPDISMATVTAVTETAGGANADNTSTNTLKAVVKDANGNVVPHATVAWSVTKGIATLDGNTSETDSSGVATMTVKDTMAEMATVSAKVGINTGDSGQSVDTAFSVYPVISSMTVTKNEASADGKEFNLIEVKVTDVSGKSLSGQTVTVTTASTTPPTEAIIPQLPAITDVNGLTTVKVVDTKMESPEITAKVGGTIADARQTRTVTTDFSPYAKIESLLMNATNKEPGKTCKVPCEVTLSAKVVDAKNRPLPNVTVAISGSVTGTTGSVEATSGPDGLVNAIKAYTMGGEEDLALTTGNGIHSIPSSPVPVDIMPEMTVQSILVSPTGKPVPETYGATTIPSDITIPTDLPKGMAIKTKACKAVLTWTLTDSLTRDHELQVSAELEGNFSADGFCHLTDKLDLIPQSALDNYMIGVKDFSTTVLPAGANVTWAKAFSPNWIGGETSWIASTTPFTGDNAKNWLNTEVGTFVGYPATNGVYMSGDTRYIVFYKHRATVVTVKAVPFTVEAAVPGPVFTTVH</sequence>
<feature type="domain" description="Big-1" evidence="2">
    <location>
        <begin position="113"/>
        <end position="213"/>
    </location>
</feature>
<dbReference type="Pfam" id="PF02369">
    <property type="entry name" value="Big_1"/>
    <property type="match status" value="2"/>
</dbReference>
<evidence type="ECO:0000259" key="2">
    <source>
        <dbReference type="PROSITE" id="PS51127"/>
    </source>
</evidence>
<dbReference type="EMBL" id="RSUV01000048">
    <property type="protein sequence ID" value="MIV47298.1"/>
    <property type="molecule type" value="Genomic_DNA"/>
</dbReference>
<dbReference type="Gene3D" id="2.60.40.10">
    <property type="entry name" value="Immunoglobulins"/>
    <property type="match status" value="4"/>
</dbReference>
<dbReference type="PANTHER" id="PTHR39576:SF2">
    <property type="entry name" value="ATTACHING AND EFFACING PROTEIN HOMOLOG-RELATED"/>
    <property type="match status" value="1"/>
</dbReference>
<protein>
    <recommendedName>
        <fullName evidence="2">Big-1 domain-containing protein</fullName>
    </recommendedName>
</protein>
<dbReference type="AlphaFoldDB" id="A0A3W1E747"/>
<dbReference type="GO" id="GO:0009279">
    <property type="term" value="C:cell outer membrane"/>
    <property type="evidence" value="ECO:0007669"/>
    <property type="project" value="TreeGrafter"/>
</dbReference>
<dbReference type="InterPro" id="IPR015217">
    <property type="entry name" value="Invasin_dom_3"/>
</dbReference>
<comment type="caution">
    <text evidence="3">The sequence shown here is derived from an EMBL/GenBank/DDBJ whole genome shotgun (WGS) entry which is preliminary data.</text>
</comment>
<dbReference type="InterPro" id="IPR013783">
    <property type="entry name" value="Ig-like_fold"/>
</dbReference>
<organism evidence="3">
    <name type="scientific">Salmonella enterica</name>
    <name type="common">Salmonella choleraesuis</name>
    <dbReference type="NCBI Taxonomy" id="28901"/>
    <lineage>
        <taxon>Bacteria</taxon>
        <taxon>Pseudomonadati</taxon>
        <taxon>Pseudomonadota</taxon>
        <taxon>Gammaproteobacteria</taxon>
        <taxon>Enterobacterales</taxon>
        <taxon>Enterobacteriaceae</taxon>
        <taxon>Salmonella</taxon>
    </lineage>
</organism>
<dbReference type="InterPro" id="IPR003344">
    <property type="entry name" value="Big_1_dom"/>
</dbReference>
<proteinExistence type="inferred from homology"/>
<comment type="similarity">
    <text evidence="1">Belongs to the intimin/invasin family.</text>
</comment>
<dbReference type="Pfam" id="PF09134">
    <property type="entry name" value="Invasin_D3"/>
    <property type="match status" value="2"/>
</dbReference>
<accession>A0A3W1E747</accession>
<name>A0A3W1E747_SALER</name>